<comment type="caution">
    <text evidence="6">The sequence shown here is derived from an EMBL/GenBank/DDBJ whole genome shotgun (WGS) entry which is preliminary data.</text>
</comment>
<keyword evidence="2 4" id="KW-0238">DNA-binding</keyword>
<evidence type="ECO:0000256" key="3">
    <source>
        <dbReference type="ARBA" id="ARBA00023163"/>
    </source>
</evidence>
<dbReference type="SUPFAM" id="SSF46689">
    <property type="entry name" value="Homeodomain-like"/>
    <property type="match status" value="1"/>
</dbReference>
<dbReference type="PROSITE" id="PS50977">
    <property type="entry name" value="HTH_TETR_2"/>
    <property type="match status" value="1"/>
</dbReference>
<evidence type="ECO:0000256" key="1">
    <source>
        <dbReference type="ARBA" id="ARBA00023015"/>
    </source>
</evidence>
<sequence>MARGRPSKKGVIIEAAAELFTLKGYQGTSIDQVVVTAAVSKPTVYSNFPTKLVLWESVLESLIEQADVEMKETLVMQKTFAQAYLEQGTLDHRGIIAGWIALWKAWSNSAKRLAVYRILLGEQHKMAATTVALFAQFEAVLERVLLAWLDAYKVPSENFFVLKAVSKEALLTPSLLNQTALPVDVLERQLSLIIHKEAE</sequence>
<feature type="domain" description="HTH tetR-type" evidence="5">
    <location>
        <begin position="6"/>
        <end position="66"/>
    </location>
</feature>
<organism evidence="6 7">
    <name type="scientific">Marinomonas arenicola</name>
    <dbReference type="NCBI Taxonomy" id="569601"/>
    <lineage>
        <taxon>Bacteria</taxon>
        <taxon>Pseudomonadati</taxon>
        <taxon>Pseudomonadota</taxon>
        <taxon>Gammaproteobacteria</taxon>
        <taxon>Oceanospirillales</taxon>
        <taxon>Oceanospirillaceae</taxon>
        <taxon>Marinomonas</taxon>
    </lineage>
</organism>
<gene>
    <name evidence="6" type="ORF">V6242_10075</name>
</gene>
<dbReference type="Gene3D" id="1.10.357.10">
    <property type="entry name" value="Tetracycline Repressor, domain 2"/>
    <property type="match status" value="1"/>
</dbReference>
<evidence type="ECO:0000259" key="5">
    <source>
        <dbReference type="PROSITE" id="PS50977"/>
    </source>
</evidence>
<dbReference type="InterPro" id="IPR009057">
    <property type="entry name" value="Homeodomain-like_sf"/>
</dbReference>
<protein>
    <submittedName>
        <fullName evidence="6">Helix-turn-helix domain-containing protein</fullName>
    </submittedName>
</protein>
<dbReference type="PANTHER" id="PTHR30055">
    <property type="entry name" value="HTH-TYPE TRANSCRIPTIONAL REGULATOR RUTR"/>
    <property type="match status" value="1"/>
</dbReference>
<name>A0ABU9G4U3_9GAMM</name>
<dbReference type="PANTHER" id="PTHR30055:SF234">
    <property type="entry name" value="HTH-TYPE TRANSCRIPTIONAL REGULATOR BETI"/>
    <property type="match status" value="1"/>
</dbReference>
<dbReference type="RefSeq" id="WP_341567269.1">
    <property type="nucleotide sequence ID" value="NZ_JBAKAR010000007.1"/>
</dbReference>
<dbReference type="Proteomes" id="UP001379949">
    <property type="component" value="Unassembled WGS sequence"/>
</dbReference>
<dbReference type="EMBL" id="JBAKAR010000007">
    <property type="protein sequence ID" value="MEL0613494.1"/>
    <property type="molecule type" value="Genomic_DNA"/>
</dbReference>
<keyword evidence="1" id="KW-0805">Transcription regulation</keyword>
<dbReference type="InterPro" id="IPR001647">
    <property type="entry name" value="HTH_TetR"/>
</dbReference>
<keyword evidence="3" id="KW-0804">Transcription</keyword>
<proteinExistence type="predicted"/>
<reference evidence="6 7" key="1">
    <citation type="submission" date="2024-02" db="EMBL/GenBank/DDBJ databases">
        <title>Bacteria isolated from the canopy kelp, Nereocystis luetkeana.</title>
        <authorList>
            <person name="Pfister C.A."/>
            <person name="Younker I.T."/>
            <person name="Light S.H."/>
        </authorList>
    </citation>
    <scope>NUCLEOTIDE SEQUENCE [LARGE SCALE GENOMIC DNA]</scope>
    <source>
        <strain evidence="6 7">TI.4.07</strain>
    </source>
</reference>
<evidence type="ECO:0000313" key="6">
    <source>
        <dbReference type="EMBL" id="MEL0613494.1"/>
    </source>
</evidence>
<evidence type="ECO:0000256" key="4">
    <source>
        <dbReference type="PROSITE-ProRule" id="PRU00335"/>
    </source>
</evidence>
<evidence type="ECO:0000256" key="2">
    <source>
        <dbReference type="ARBA" id="ARBA00023125"/>
    </source>
</evidence>
<dbReference type="Pfam" id="PF00440">
    <property type="entry name" value="TetR_N"/>
    <property type="match status" value="1"/>
</dbReference>
<dbReference type="InterPro" id="IPR050109">
    <property type="entry name" value="HTH-type_TetR-like_transc_reg"/>
</dbReference>
<dbReference type="PRINTS" id="PR00455">
    <property type="entry name" value="HTHTETR"/>
</dbReference>
<keyword evidence="7" id="KW-1185">Reference proteome</keyword>
<evidence type="ECO:0000313" key="7">
    <source>
        <dbReference type="Proteomes" id="UP001379949"/>
    </source>
</evidence>
<feature type="DNA-binding region" description="H-T-H motif" evidence="4">
    <location>
        <begin position="29"/>
        <end position="48"/>
    </location>
</feature>
<accession>A0ABU9G4U3</accession>